<gene>
    <name evidence="3" type="primary">LOC104748897</name>
</gene>
<dbReference type="RefSeq" id="XP_010468778.1">
    <property type="nucleotide sequence ID" value="XM_010470476.1"/>
</dbReference>
<keyword evidence="2" id="KW-1185">Reference proteome</keyword>
<feature type="compositionally biased region" description="Acidic residues" evidence="1">
    <location>
        <begin position="128"/>
        <end position="187"/>
    </location>
</feature>
<accession>A0ABM0WBR7</accession>
<sequence>MRDEIVDDVLKTLREKGLFDRSIKHLDLLQEINKSSWCIGATGSRQPTDLRDNKAWSTFMPGIPEILTKNNSTAADQGGCEDVSATGKTSGNEEDGNESESHDGAQVDSGSESEEDIGVTNDVVDVATESEDCVDKEEEDESGVKEEEDGVNDREADDGVDDVRDDDEGDKEGDEQDAQEEGDEQDA</sequence>
<evidence type="ECO:0000313" key="2">
    <source>
        <dbReference type="Proteomes" id="UP000694864"/>
    </source>
</evidence>
<organism evidence="2 3">
    <name type="scientific">Camelina sativa</name>
    <name type="common">False flax</name>
    <name type="synonym">Myagrum sativum</name>
    <dbReference type="NCBI Taxonomy" id="90675"/>
    <lineage>
        <taxon>Eukaryota</taxon>
        <taxon>Viridiplantae</taxon>
        <taxon>Streptophyta</taxon>
        <taxon>Embryophyta</taxon>
        <taxon>Tracheophyta</taxon>
        <taxon>Spermatophyta</taxon>
        <taxon>Magnoliopsida</taxon>
        <taxon>eudicotyledons</taxon>
        <taxon>Gunneridae</taxon>
        <taxon>Pentapetalae</taxon>
        <taxon>rosids</taxon>
        <taxon>malvids</taxon>
        <taxon>Brassicales</taxon>
        <taxon>Brassicaceae</taxon>
        <taxon>Camelineae</taxon>
        <taxon>Camelina</taxon>
    </lineage>
</organism>
<feature type="region of interest" description="Disordered" evidence="1">
    <location>
        <begin position="69"/>
        <end position="187"/>
    </location>
</feature>
<evidence type="ECO:0000256" key="1">
    <source>
        <dbReference type="SAM" id="MobiDB-lite"/>
    </source>
</evidence>
<name>A0ABM0WBR7_CAMSA</name>
<dbReference type="Proteomes" id="UP000694864">
    <property type="component" value="Chromosome 15"/>
</dbReference>
<protein>
    <submittedName>
        <fullName evidence="3">Late secretory pathway protein AVL9-like</fullName>
    </submittedName>
</protein>
<proteinExistence type="predicted"/>
<dbReference type="GeneID" id="104748897"/>
<reference evidence="3" key="2">
    <citation type="submission" date="2025-08" db="UniProtKB">
        <authorList>
            <consortium name="RefSeq"/>
        </authorList>
    </citation>
    <scope>IDENTIFICATION</scope>
    <source>
        <tissue evidence="3">Leaf</tissue>
    </source>
</reference>
<evidence type="ECO:0000313" key="3">
    <source>
        <dbReference type="RefSeq" id="XP_010468778.1"/>
    </source>
</evidence>
<reference evidence="2" key="1">
    <citation type="journal article" date="2014" name="Nat. Commun.">
        <title>The emerging biofuel crop Camelina sativa retains a highly undifferentiated hexaploid genome structure.</title>
        <authorList>
            <person name="Kagale S."/>
            <person name="Koh C."/>
            <person name="Nixon J."/>
            <person name="Bollina V."/>
            <person name="Clarke W.E."/>
            <person name="Tuteja R."/>
            <person name="Spillane C."/>
            <person name="Robinson S.J."/>
            <person name="Links M.G."/>
            <person name="Clarke C."/>
            <person name="Higgins E.E."/>
            <person name="Huebert T."/>
            <person name="Sharpe A.G."/>
            <person name="Parkin I.A."/>
        </authorList>
    </citation>
    <scope>NUCLEOTIDE SEQUENCE [LARGE SCALE GENOMIC DNA]</scope>
    <source>
        <strain evidence="2">cv. DH55</strain>
    </source>
</reference>